<name>A0A3A8QJ81_9BACT</name>
<comment type="caution">
    <text evidence="1">The sequence shown here is derived from an EMBL/GenBank/DDBJ whole genome shotgun (WGS) entry which is preliminary data.</text>
</comment>
<dbReference type="EMBL" id="RAWM01000038">
    <property type="protein sequence ID" value="RKH68819.1"/>
    <property type="molecule type" value="Genomic_DNA"/>
</dbReference>
<dbReference type="InterPro" id="IPR005358">
    <property type="entry name" value="Puta_zinc/iron-chelating_dom"/>
</dbReference>
<organism evidence="1 2">
    <name type="scientific">Corallococcus interemptor</name>
    <dbReference type="NCBI Taxonomy" id="2316720"/>
    <lineage>
        <taxon>Bacteria</taxon>
        <taxon>Pseudomonadati</taxon>
        <taxon>Myxococcota</taxon>
        <taxon>Myxococcia</taxon>
        <taxon>Myxococcales</taxon>
        <taxon>Cystobacterineae</taxon>
        <taxon>Myxococcaceae</taxon>
        <taxon>Corallococcus</taxon>
    </lineage>
</organism>
<dbReference type="RefSeq" id="WP_121770163.1">
    <property type="nucleotide sequence ID" value="NZ_RAWM01000038.1"/>
</dbReference>
<gene>
    <name evidence="1" type="ORF">D7X96_16515</name>
</gene>
<reference evidence="2" key="1">
    <citation type="submission" date="2018-09" db="EMBL/GenBank/DDBJ databases">
        <authorList>
            <person name="Livingstone P.G."/>
            <person name="Whitworth D.E."/>
        </authorList>
    </citation>
    <scope>NUCLEOTIDE SEQUENCE [LARGE SCALE GENOMIC DNA]</scope>
    <source>
        <strain evidence="2">AB047A</strain>
    </source>
</reference>
<dbReference type="Pfam" id="PF03692">
    <property type="entry name" value="CxxCxxCC"/>
    <property type="match status" value="1"/>
</dbReference>
<dbReference type="AlphaFoldDB" id="A0A3A8QJ81"/>
<evidence type="ECO:0000313" key="2">
    <source>
        <dbReference type="Proteomes" id="UP000282656"/>
    </source>
</evidence>
<protein>
    <submittedName>
        <fullName evidence="1">YkgJ family cysteine cluster protein</fullName>
    </submittedName>
</protein>
<evidence type="ECO:0000313" key="1">
    <source>
        <dbReference type="EMBL" id="RKH68819.1"/>
    </source>
</evidence>
<dbReference type="Proteomes" id="UP000282656">
    <property type="component" value="Unassembled WGS sequence"/>
</dbReference>
<proteinExistence type="predicted"/>
<dbReference type="OrthoDB" id="9810361at2"/>
<keyword evidence="2" id="KW-1185">Reference proteome</keyword>
<accession>A0A3A8QJ81</accession>
<sequence length="175" mass="19797">MTTPDEARRALEAIYARVEARAADISGSHDWWPCRRGCDHCCRHLAAPLPITQLEWRYLEEGLQQLPPETLAEIRERVDALSRQEARPYTCPLLDRKTGACGVYAHRPLSCRSYGFAATRDGGLFCHFILDLVGKHGDADIVWANQDALEDAVARPGGPTRPLFEWFAELKRREP</sequence>